<sequence length="99" mass="11190">MSLLQIVCVTSTEKTYSVEFAFLNFTWALQICHSLFRSEDITLKVIVTDRNTALMNVAAGVFPNSVVLVCRYHIIKNVKAKRKCYCTIKDAENVKQSAV</sequence>
<dbReference type="Proteomes" id="UP000236291">
    <property type="component" value="Unassembled WGS sequence"/>
</dbReference>
<name>A0A2K3JT29_TRIPR</name>
<protein>
    <submittedName>
        <fullName evidence="2">Protein FAR1-related sequence 5-like</fullName>
    </submittedName>
</protein>
<evidence type="ECO:0000313" key="2">
    <source>
        <dbReference type="EMBL" id="PNX57193.1"/>
    </source>
</evidence>
<gene>
    <name evidence="2" type="ORF">L195_g050277</name>
</gene>
<dbReference type="EMBL" id="ASHM01076113">
    <property type="protein sequence ID" value="PNX57193.1"/>
    <property type="molecule type" value="Genomic_DNA"/>
</dbReference>
<reference evidence="2 3" key="1">
    <citation type="journal article" date="2014" name="Am. J. Bot.">
        <title>Genome assembly and annotation for red clover (Trifolium pratense; Fabaceae).</title>
        <authorList>
            <person name="Istvanek J."/>
            <person name="Jaros M."/>
            <person name="Krenek A."/>
            <person name="Repkova J."/>
        </authorList>
    </citation>
    <scope>NUCLEOTIDE SEQUENCE [LARGE SCALE GENOMIC DNA]</scope>
    <source>
        <strain evidence="3">cv. Tatra</strain>
        <tissue evidence="2">Young leaves</tissue>
    </source>
</reference>
<feature type="domain" description="MULE transposase" evidence="1">
    <location>
        <begin position="1"/>
        <end position="77"/>
    </location>
</feature>
<dbReference type="PANTHER" id="PTHR31569:SF4">
    <property type="entry name" value="SWIM-TYPE DOMAIN-CONTAINING PROTEIN"/>
    <property type="match status" value="1"/>
</dbReference>
<dbReference type="AlphaFoldDB" id="A0A2K3JT29"/>
<dbReference type="Pfam" id="PF10551">
    <property type="entry name" value="MULE"/>
    <property type="match status" value="1"/>
</dbReference>
<dbReference type="PANTHER" id="PTHR31569">
    <property type="entry name" value="SWIM-TYPE DOMAIN-CONTAINING PROTEIN"/>
    <property type="match status" value="1"/>
</dbReference>
<evidence type="ECO:0000259" key="1">
    <source>
        <dbReference type="Pfam" id="PF10551"/>
    </source>
</evidence>
<evidence type="ECO:0000313" key="3">
    <source>
        <dbReference type="Proteomes" id="UP000236291"/>
    </source>
</evidence>
<proteinExistence type="predicted"/>
<reference evidence="2 3" key="2">
    <citation type="journal article" date="2017" name="Front. Plant Sci.">
        <title>Gene Classification and Mining of Molecular Markers Useful in Red Clover (Trifolium pratense) Breeding.</title>
        <authorList>
            <person name="Istvanek J."/>
            <person name="Dluhosova J."/>
            <person name="Dluhos P."/>
            <person name="Patkova L."/>
            <person name="Nedelnik J."/>
            <person name="Repkova J."/>
        </authorList>
    </citation>
    <scope>NUCLEOTIDE SEQUENCE [LARGE SCALE GENOMIC DNA]</scope>
    <source>
        <strain evidence="3">cv. Tatra</strain>
        <tissue evidence="2">Young leaves</tissue>
    </source>
</reference>
<comment type="caution">
    <text evidence="2">The sequence shown here is derived from an EMBL/GenBank/DDBJ whole genome shotgun (WGS) entry which is preliminary data.</text>
</comment>
<organism evidence="2 3">
    <name type="scientific">Trifolium pratense</name>
    <name type="common">Red clover</name>
    <dbReference type="NCBI Taxonomy" id="57577"/>
    <lineage>
        <taxon>Eukaryota</taxon>
        <taxon>Viridiplantae</taxon>
        <taxon>Streptophyta</taxon>
        <taxon>Embryophyta</taxon>
        <taxon>Tracheophyta</taxon>
        <taxon>Spermatophyta</taxon>
        <taxon>Magnoliopsida</taxon>
        <taxon>eudicotyledons</taxon>
        <taxon>Gunneridae</taxon>
        <taxon>Pentapetalae</taxon>
        <taxon>rosids</taxon>
        <taxon>fabids</taxon>
        <taxon>Fabales</taxon>
        <taxon>Fabaceae</taxon>
        <taxon>Papilionoideae</taxon>
        <taxon>50 kb inversion clade</taxon>
        <taxon>NPAAA clade</taxon>
        <taxon>Hologalegina</taxon>
        <taxon>IRL clade</taxon>
        <taxon>Trifolieae</taxon>
        <taxon>Trifolium</taxon>
    </lineage>
</organism>
<dbReference type="InterPro" id="IPR052579">
    <property type="entry name" value="Zinc_finger_SWIM"/>
</dbReference>
<dbReference type="InterPro" id="IPR018289">
    <property type="entry name" value="MULE_transposase_dom"/>
</dbReference>
<accession>A0A2K3JT29</accession>